<keyword evidence="2" id="KW-0862">Zinc</keyword>
<feature type="compositionally biased region" description="Low complexity" evidence="4">
    <location>
        <begin position="1006"/>
        <end position="1032"/>
    </location>
</feature>
<dbReference type="GO" id="GO:0046872">
    <property type="term" value="F:metal ion binding"/>
    <property type="evidence" value="ECO:0007669"/>
    <property type="project" value="UniProtKB-KW"/>
</dbReference>
<organism evidence="5 6">
    <name type="scientific">Linnemannia gamsii</name>
    <dbReference type="NCBI Taxonomy" id="64522"/>
    <lineage>
        <taxon>Eukaryota</taxon>
        <taxon>Fungi</taxon>
        <taxon>Fungi incertae sedis</taxon>
        <taxon>Mucoromycota</taxon>
        <taxon>Mortierellomycotina</taxon>
        <taxon>Mortierellomycetes</taxon>
        <taxon>Mortierellales</taxon>
        <taxon>Mortierellaceae</taxon>
        <taxon>Linnemannia</taxon>
    </lineage>
</organism>
<feature type="compositionally biased region" description="Polar residues" evidence="4">
    <location>
        <begin position="489"/>
        <end position="503"/>
    </location>
</feature>
<feature type="region of interest" description="Disordered" evidence="4">
    <location>
        <begin position="787"/>
        <end position="818"/>
    </location>
</feature>
<evidence type="ECO:0000256" key="2">
    <source>
        <dbReference type="ARBA" id="ARBA00022833"/>
    </source>
</evidence>
<evidence type="ECO:0000313" key="6">
    <source>
        <dbReference type="Proteomes" id="UP000823405"/>
    </source>
</evidence>
<feature type="compositionally biased region" description="Basic residues" evidence="4">
    <location>
        <begin position="528"/>
        <end position="543"/>
    </location>
</feature>
<keyword evidence="6" id="KW-1185">Reference proteome</keyword>
<comment type="caution">
    <text evidence="5">The sequence shown here is derived from an EMBL/GenBank/DDBJ whole genome shotgun (WGS) entry which is preliminary data.</text>
</comment>
<feature type="coiled-coil region" evidence="3">
    <location>
        <begin position="840"/>
        <end position="882"/>
    </location>
</feature>
<feature type="region of interest" description="Disordered" evidence="4">
    <location>
        <begin position="712"/>
        <end position="737"/>
    </location>
</feature>
<name>A0A9P6UKP4_9FUNG</name>
<proteinExistence type="predicted"/>
<dbReference type="EMBL" id="JAAAIN010001016">
    <property type="protein sequence ID" value="KAG0308162.1"/>
    <property type="molecule type" value="Genomic_DNA"/>
</dbReference>
<dbReference type="AlphaFoldDB" id="A0A9P6UKP4"/>
<feature type="region of interest" description="Disordered" evidence="4">
    <location>
        <begin position="434"/>
        <end position="593"/>
    </location>
</feature>
<gene>
    <name evidence="5" type="ORF">BGZ97_000141</name>
</gene>
<dbReference type="InterPro" id="IPR051190">
    <property type="entry name" value="Baculoviral_IAP"/>
</dbReference>
<feature type="compositionally biased region" description="Low complexity" evidence="4">
    <location>
        <begin position="247"/>
        <end position="267"/>
    </location>
</feature>
<feature type="compositionally biased region" description="Polar residues" evidence="4">
    <location>
        <begin position="474"/>
        <end position="483"/>
    </location>
</feature>
<feature type="region of interest" description="Disordered" evidence="4">
    <location>
        <begin position="195"/>
        <end position="408"/>
    </location>
</feature>
<dbReference type="Proteomes" id="UP000823405">
    <property type="component" value="Unassembled WGS sequence"/>
</dbReference>
<feature type="region of interest" description="Disordered" evidence="4">
    <location>
        <begin position="1065"/>
        <end position="1109"/>
    </location>
</feature>
<accession>A0A9P6UKP4</accession>
<feature type="compositionally biased region" description="Basic and acidic residues" evidence="4">
    <location>
        <begin position="290"/>
        <end position="299"/>
    </location>
</feature>
<feature type="compositionally biased region" description="Polar residues" evidence="4">
    <location>
        <begin position="280"/>
        <end position="289"/>
    </location>
</feature>
<dbReference type="PANTHER" id="PTHR46771">
    <property type="entry name" value="DETERIN"/>
    <property type="match status" value="1"/>
</dbReference>
<feature type="compositionally biased region" description="Basic and acidic residues" evidence="4">
    <location>
        <begin position="1088"/>
        <end position="1109"/>
    </location>
</feature>
<dbReference type="SMART" id="SM00238">
    <property type="entry name" value="BIR"/>
    <property type="match status" value="2"/>
</dbReference>
<evidence type="ECO:0000313" key="5">
    <source>
        <dbReference type="EMBL" id="KAG0308162.1"/>
    </source>
</evidence>
<dbReference type="Pfam" id="PF00653">
    <property type="entry name" value="BIR"/>
    <property type="match status" value="2"/>
</dbReference>
<keyword evidence="1" id="KW-0479">Metal-binding</keyword>
<reference evidence="5" key="1">
    <citation type="journal article" date="2020" name="Fungal Divers.">
        <title>Resolving the Mortierellaceae phylogeny through synthesis of multi-gene phylogenetics and phylogenomics.</title>
        <authorList>
            <person name="Vandepol N."/>
            <person name="Liber J."/>
            <person name="Desiro A."/>
            <person name="Na H."/>
            <person name="Kennedy M."/>
            <person name="Barry K."/>
            <person name="Grigoriev I.V."/>
            <person name="Miller A.N."/>
            <person name="O'Donnell K."/>
            <person name="Stajich J.E."/>
            <person name="Bonito G."/>
        </authorList>
    </citation>
    <scope>NUCLEOTIDE SEQUENCE</scope>
    <source>
        <strain evidence="5">NVP60</strain>
    </source>
</reference>
<feature type="compositionally biased region" description="Low complexity" evidence="4">
    <location>
        <begin position="355"/>
        <end position="383"/>
    </location>
</feature>
<evidence type="ECO:0000256" key="3">
    <source>
        <dbReference type="SAM" id="Coils"/>
    </source>
</evidence>
<feature type="compositionally biased region" description="Low complexity" evidence="4">
    <location>
        <begin position="326"/>
        <end position="348"/>
    </location>
</feature>
<feature type="region of interest" description="Disordered" evidence="4">
    <location>
        <begin position="999"/>
        <end position="1042"/>
    </location>
</feature>
<feature type="compositionally biased region" description="Basic and acidic residues" evidence="4">
    <location>
        <begin position="390"/>
        <end position="408"/>
    </location>
</feature>
<dbReference type="SUPFAM" id="SSF57924">
    <property type="entry name" value="Inhibitor of apoptosis (IAP) repeat"/>
    <property type="match status" value="2"/>
</dbReference>
<protein>
    <recommendedName>
        <fullName evidence="7">BIR-domain-containing protein</fullName>
    </recommendedName>
</protein>
<feature type="compositionally biased region" description="Basic and acidic residues" evidence="4">
    <location>
        <begin position="269"/>
        <end position="279"/>
    </location>
</feature>
<sequence>MMPMLTVDARIDSFTQKTRSWPHPDDFRATPSSLAEAGFYWKPFSTSPDNVVCFLCGKSLDDWTKDDDPFEEHLSHSRNCSWAIVKTIYPVEDGLPFHWDDEENLPKGERMTKARLQTFGKWWPHERTKGWFGTTKRMANAGFIYAPTDDSDDNVQCPYCETALDGWEMQDDPVHEHQRRRPNCPFFAIRASAPTKASAAKVAKQKRNTTDTASEDAQSVKDKGAQGSGSEKSEVTKTAKNSRSQKSTMASESASNRSSNATNALSTERTVDFDLRDSNETTSKAGSKRQSADPTKELSRTQNVRVKIEEDEQPTSSILSKKSSKNARSSKSTSSNKSASSTKSTSSAMDAESVKSAGTVKSTGSTKSKTSSSSSSSATALSRHSTKSTQSERKRNQPADDHSVDSSLVKDARFSYLKAPRKQQDIAIILKKRRKLEGHEEGSHQEMWGLMSDVESEVYDDPAGSGGDFDPMQEQATGQSLETDASGVTEKSLSTASVSTQVSKTKRGRPKKIKAEGEGDDSAGPSTRAKKKAPSTKATKRTARSTSTSSAKKRATKALIEIFEQPDADTAVGPEGAPVDMYKTETNKQGTETGEQDILAEAPTLPIPVETVTLPEAGDTQSASQDVSQDAPQDVPEDITEDVHPSTPPPITPLSPKTPIRGQKSDIAFRQSRNTTDMPLTPARRQAVTFEDIVDADVVVVDPSTPIRRAASRTDIEGWEDEDRRDSTASDLTSPFLSPSQWHLDANLMTSTPISKRTPAQAFRGITPRQKRIKDVIGTAHLLSPLRSSHSDRLGRSTQLASPSPKKAARSQQVPPELKQSMLIDRLEILMHENASSEVMEVAEHALKEEVKQLRRSQNKERRQAAEVAAEAQAEAEAAAAAAATAASILKHKQITGRLEADAFFEDQGLDESENEDETNINFMRTPVKSTARVLFESTTPTTPNKTPSALPVSRVITAIGAASRRNNTAAAMSPFVRTPVKKSTTDLLRLEDLDVDPDFAAGRSTQAPPQLQLPQPQPHLPETTTTTAPKPGVSKVQPVPSSITAEQASVISTSKAAIGLDPDATIASSSHKDPSHHQRQQQQLQRGEGDNKGKRLHPDPEEHRRRTRLLEEANLSEFQLKMTVEEFHRACTAEQVLALEVAAEAWIQRFEEESHRVRRALLDDGMSG</sequence>
<dbReference type="Gene3D" id="1.10.1170.10">
    <property type="entry name" value="Inhibitor Of Apoptosis Protein (2mihbC-IAP-1), Chain A"/>
    <property type="match status" value="2"/>
</dbReference>
<dbReference type="CDD" id="cd00022">
    <property type="entry name" value="BIR"/>
    <property type="match status" value="2"/>
</dbReference>
<dbReference type="OrthoDB" id="2196114at2759"/>
<dbReference type="PROSITE" id="PS50143">
    <property type="entry name" value="BIR_REPEAT_2"/>
    <property type="match status" value="2"/>
</dbReference>
<dbReference type="InterPro" id="IPR001370">
    <property type="entry name" value="BIR_rpt"/>
</dbReference>
<feature type="compositionally biased region" description="Polar residues" evidence="4">
    <location>
        <begin position="619"/>
        <end position="631"/>
    </location>
</feature>
<evidence type="ECO:0000256" key="4">
    <source>
        <dbReference type="SAM" id="MobiDB-lite"/>
    </source>
</evidence>
<evidence type="ECO:0000256" key="1">
    <source>
        <dbReference type="ARBA" id="ARBA00022723"/>
    </source>
</evidence>
<dbReference type="PANTHER" id="PTHR46771:SF5">
    <property type="entry name" value="DETERIN"/>
    <property type="match status" value="1"/>
</dbReference>
<keyword evidence="3" id="KW-0175">Coiled coil</keyword>
<evidence type="ECO:0008006" key="7">
    <source>
        <dbReference type="Google" id="ProtNLM"/>
    </source>
</evidence>
<feature type="region of interest" description="Disordered" evidence="4">
    <location>
        <begin position="613"/>
        <end position="664"/>
    </location>
</feature>
<feature type="compositionally biased region" description="Basic and acidic residues" evidence="4">
    <location>
        <begin position="712"/>
        <end position="728"/>
    </location>
</feature>